<dbReference type="Pfam" id="PF00057">
    <property type="entry name" value="Ldl_recept_a"/>
    <property type="match status" value="1"/>
</dbReference>
<dbReference type="Gene3D" id="2.40.128.620">
    <property type="match status" value="1"/>
</dbReference>
<feature type="compositionally biased region" description="Polar residues" evidence="3">
    <location>
        <begin position="177"/>
        <end position="186"/>
    </location>
</feature>
<dbReference type="InterPro" id="IPR042333">
    <property type="entry name" value="LRAD2/Mig-13-like"/>
</dbReference>
<dbReference type="SUPFAM" id="SSF57424">
    <property type="entry name" value="LDL receptor-like module"/>
    <property type="match status" value="1"/>
</dbReference>
<evidence type="ECO:0000256" key="2">
    <source>
        <dbReference type="PROSITE-ProRule" id="PRU00124"/>
    </source>
</evidence>
<dbReference type="EMBL" id="JAIFTH010000197">
    <property type="protein sequence ID" value="KAG9510234.1"/>
    <property type="molecule type" value="Genomic_DNA"/>
</dbReference>
<feature type="disulfide bond" evidence="2">
    <location>
        <begin position="322"/>
        <end position="340"/>
    </location>
</feature>
<evidence type="ECO:0000313" key="5">
    <source>
        <dbReference type="EMBL" id="KAG9510234.1"/>
    </source>
</evidence>
<feature type="non-terminal residue" evidence="5">
    <location>
        <position position="1"/>
    </location>
</feature>
<accession>A0ABQ7S9Z0</accession>
<dbReference type="InterPro" id="IPR002172">
    <property type="entry name" value="LDrepeatLR_classA_rpt"/>
</dbReference>
<keyword evidence="4" id="KW-1133">Transmembrane helix</keyword>
<keyword evidence="4" id="KW-0472">Membrane</keyword>
<dbReference type="CDD" id="cd00112">
    <property type="entry name" value="LDLa"/>
    <property type="match status" value="1"/>
</dbReference>
<keyword evidence="4" id="KW-0812">Transmembrane</keyword>
<comment type="caution">
    <text evidence="2">Lacks conserved residue(s) required for the propagation of feature annotation.</text>
</comment>
<evidence type="ECO:0000313" key="6">
    <source>
        <dbReference type="Proteomes" id="UP000825002"/>
    </source>
</evidence>
<dbReference type="SMART" id="SM00192">
    <property type="entry name" value="LDLa"/>
    <property type="match status" value="1"/>
</dbReference>
<protein>
    <submittedName>
        <fullName evidence="5">Uncharacterized protein</fullName>
    </submittedName>
</protein>
<feature type="transmembrane region" description="Helical" evidence="4">
    <location>
        <begin position="356"/>
        <end position="381"/>
    </location>
</feature>
<reference evidence="5 6" key="1">
    <citation type="submission" date="2020-10" db="EMBL/GenBank/DDBJ databases">
        <authorList>
            <person name="Klimov P.B."/>
            <person name="Dyachkov S.M."/>
            <person name="Chetverikov P.E."/>
        </authorList>
    </citation>
    <scope>NUCLEOTIDE SEQUENCE [LARGE SCALE GENOMIC DNA]</scope>
    <source>
        <strain evidence="5">BMOC 18-1129-001#AD2665</strain>
        <tissue evidence="5">Entire mites</tissue>
    </source>
</reference>
<sequence length="485" mass="53286">RITKESKIITSSNDQNHRNTIDLKMYDNLRLTNFSDDQHDVMEQKPRDSIPTRCLRCRSPLKEPHHGLAIVTMAVVAQLMLLVSLSTPTQAASHFLNEFCDLQSKTLRNAKKFRTNPETFSIFLTSKNSLSSVRVLPQKAPQRQTPPPQAPINPSAMSFSFMQPTEQPPMQALGATGNETTSNSSAPGIGPSVPVATMMPSPEIIQQYQSPVLKQLNCSIIVVAPRSHGLLVTVNSIGLPHHHAKLGITLNYDSQQAQSVSLDGDVTSGKYLLTQSTSSKIAINLQSFAPIDWSRVSFDILFTVYKSKANSTGCPNKSWFDCGDNICVPSSLVCDNNRNCPNGNDEMIFYRCYTPLFWSIAASTTMALAIAVMIMIVIVVLRRRRAAEIASQSQFSNNLLQDSTSKAGLNYCDSEAGYLADNMTGGFENPVWLHTNTLTKQDSTRHVAAGTCCSMPAVSHVQVHHNQAPHSTALLVTNTQLRQAH</sequence>
<dbReference type="InterPro" id="IPR036055">
    <property type="entry name" value="LDL_receptor-like_sf"/>
</dbReference>
<dbReference type="PANTHER" id="PTHR24652:SF69">
    <property type="entry name" value="CUB DOMAIN-CONTAINING PROTEIN"/>
    <property type="match status" value="1"/>
</dbReference>
<dbReference type="Proteomes" id="UP000825002">
    <property type="component" value="Unassembled WGS sequence"/>
</dbReference>
<keyword evidence="1 2" id="KW-1015">Disulfide bond</keyword>
<gene>
    <name evidence="5" type="ORF">GZH46_01233</name>
</gene>
<evidence type="ECO:0000256" key="3">
    <source>
        <dbReference type="SAM" id="MobiDB-lite"/>
    </source>
</evidence>
<dbReference type="PROSITE" id="PS50068">
    <property type="entry name" value="LDLRA_2"/>
    <property type="match status" value="1"/>
</dbReference>
<comment type="caution">
    <text evidence="5">The sequence shown here is derived from an EMBL/GenBank/DDBJ whole genome shotgun (WGS) entry which is preliminary data.</text>
</comment>
<evidence type="ECO:0000256" key="1">
    <source>
        <dbReference type="ARBA" id="ARBA00023157"/>
    </source>
</evidence>
<organism evidence="5 6">
    <name type="scientific">Fragariocoptes setiger</name>
    <dbReference type="NCBI Taxonomy" id="1670756"/>
    <lineage>
        <taxon>Eukaryota</taxon>
        <taxon>Metazoa</taxon>
        <taxon>Ecdysozoa</taxon>
        <taxon>Arthropoda</taxon>
        <taxon>Chelicerata</taxon>
        <taxon>Arachnida</taxon>
        <taxon>Acari</taxon>
        <taxon>Acariformes</taxon>
        <taxon>Trombidiformes</taxon>
        <taxon>Prostigmata</taxon>
        <taxon>Eupodina</taxon>
        <taxon>Eriophyoidea</taxon>
        <taxon>Phytoptidae</taxon>
        <taxon>Fragariocoptes</taxon>
    </lineage>
</organism>
<feature type="region of interest" description="Disordered" evidence="3">
    <location>
        <begin position="166"/>
        <end position="190"/>
    </location>
</feature>
<keyword evidence="6" id="KW-1185">Reference proteome</keyword>
<evidence type="ECO:0000256" key="4">
    <source>
        <dbReference type="SAM" id="Phobius"/>
    </source>
</evidence>
<proteinExistence type="predicted"/>
<dbReference type="PANTHER" id="PTHR24652">
    <property type="entry name" value="LOW-DENSITY LIPOPROTEIN RECEPTOR CLASS A DOMAIN-CONTAINING PROTEIN 2"/>
    <property type="match status" value="1"/>
</dbReference>
<name>A0ABQ7S9Z0_9ACAR</name>